<dbReference type="RefSeq" id="WP_089514913.1">
    <property type="nucleotide sequence ID" value="NZ_NJGG01000001.1"/>
</dbReference>
<evidence type="ECO:0000313" key="3">
    <source>
        <dbReference type="Proteomes" id="UP000215188"/>
    </source>
</evidence>
<dbReference type="SUPFAM" id="SSF141000">
    <property type="entry name" value="Glu-tRNAGln amidotransferase C subunit"/>
    <property type="match status" value="1"/>
</dbReference>
<sequence>MNLEDVKRIAHLSHLSLSEDEAKATLAQLQKVFHLVEQMQAVNTDGIEPLAHPIEQIMAIAQPLREDMVTEHDQRDAYLKNAPAEHDGLFLVPKVIE</sequence>
<evidence type="ECO:0000256" key="1">
    <source>
        <dbReference type="HAMAP-Rule" id="MF_00122"/>
    </source>
</evidence>
<accession>A0A229FV38</accession>
<dbReference type="GO" id="GO:0016740">
    <property type="term" value="F:transferase activity"/>
    <property type="evidence" value="ECO:0007669"/>
    <property type="project" value="UniProtKB-KW"/>
</dbReference>
<dbReference type="HAMAP" id="MF_00122">
    <property type="entry name" value="GatC"/>
    <property type="match status" value="1"/>
</dbReference>
<comment type="subunit">
    <text evidence="1">Heterotrimer of A, B and C subunits.</text>
</comment>
<dbReference type="OrthoDB" id="9794326at2"/>
<keyword evidence="1" id="KW-0436">Ligase</keyword>
<comment type="function">
    <text evidence="1">Allows the formation of correctly charged Asn-tRNA(Asn) or Gln-tRNA(Gln) through the transamidation of misacylated Asp-tRNA(Asn) or Glu-tRNA(Gln) in organisms which lack either or both of asparaginyl-tRNA or glutaminyl-tRNA synthetases. The reaction takes place in the presence of glutamine and ATP through an activated phospho-Asp-tRNA(Asn) or phospho-Glu-tRNA(Gln).</text>
</comment>
<organism evidence="2 3">
    <name type="scientific">Polynucleobacter cosmopolitanus</name>
    <dbReference type="NCBI Taxonomy" id="351345"/>
    <lineage>
        <taxon>Bacteria</taxon>
        <taxon>Pseudomonadati</taxon>
        <taxon>Pseudomonadota</taxon>
        <taxon>Betaproteobacteria</taxon>
        <taxon>Burkholderiales</taxon>
        <taxon>Burkholderiaceae</taxon>
        <taxon>Polynucleobacter</taxon>
    </lineage>
</organism>
<dbReference type="Gene3D" id="1.10.20.60">
    <property type="entry name" value="Glu-tRNAGln amidotransferase C subunit, N-terminal domain"/>
    <property type="match status" value="1"/>
</dbReference>
<keyword evidence="1" id="KW-0648">Protein biosynthesis</keyword>
<dbReference type="Proteomes" id="UP000215188">
    <property type="component" value="Unassembled WGS sequence"/>
</dbReference>
<comment type="caution">
    <text evidence="2">The sequence shown here is derived from an EMBL/GenBank/DDBJ whole genome shotgun (WGS) entry which is preliminary data.</text>
</comment>
<comment type="similarity">
    <text evidence="1">Belongs to the GatC family.</text>
</comment>
<dbReference type="GO" id="GO:0005524">
    <property type="term" value="F:ATP binding"/>
    <property type="evidence" value="ECO:0007669"/>
    <property type="project" value="UniProtKB-KW"/>
</dbReference>
<dbReference type="PANTHER" id="PTHR15004">
    <property type="entry name" value="GLUTAMYL-TRNA(GLN) AMIDOTRANSFERASE SUBUNIT C, MITOCHONDRIAL"/>
    <property type="match status" value="1"/>
</dbReference>
<dbReference type="InterPro" id="IPR003837">
    <property type="entry name" value="GatC"/>
</dbReference>
<dbReference type="PANTHER" id="PTHR15004:SF0">
    <property type="entry name" value="GLUTAMYL-TRNA(GLN) AMIDOTRANSFERASE SUBUNIT C, MITOCHONDRIAL"/>
    <property type="match status" value="1"/>
</dbReference>
<keyword evidence="1" id="KW-0067">ATP-binding</keyword>
<proteinExistence type="inferred from homology"/>
<evidence type="ECO:0000313" key="2">
    <source>
        <dbReference type="EMBL" id="OXL15876.1"/>
    </source>
</evidence>
<protein>
    <recommendedName>
        <fullName evidence="1">Aspartyl/glutamyl-tRNA(Asn/Gln) amidotransferase subunit C</fullName>
        <shortName evidence="1">Asp/Glu-ADT subunit C</shortName>
        <ecNumber evidence="1">6.3.5.-</ecNumber>
    </recommendedName>
</protein>
<dbReference type="EMBL" id="NJGG01000001">
    <property type="protein sequence ID" value="OXL15876.1"/>
    <property type="molecule type" value="Genomic_DNA"/>
</dbReference>
<dbReference type="GO" id="GO:0006450">
    <property type="term" value="P:regulation of translational fidelity"/>
    <property type="evidence" value="ECO:0007669"/>
    <property type="project" value="InterPro"/>
</dbReference>
<dbReference type="InterPro" id="IPR036113">
    <property type="entry name" value="Asp/Glu-ADT_sf_sub_c"/>
</dbReference>
<dbReference type="GO" id="GO:0050567">
    <property type="term" value="F:glutaminyl-tRNA synthase (glutamine-hydrolyzing) activity"/>
    <property type="evidence" value="ECO:0007669"/>
    <property type="project" value="UniProtKB-UniRule"/>
</dbReference>
<keyword evidence="1" id="KW-0547">Nucleotide-binding</keyword>
<keyword evidence="3" id="KW-1185">Reference proteome</keyword>
<dbReference type="AlphaFoldDB" id="A0A229FV38"/>
<reference evidence="2 3" key="1">
    <citation type="submission" date="2017-06" db="EMBL/GenBank/DDBJ databases">
        <title>Reclassification of a Polynucleobacter cosmopolitanus strain isolated from tropical Lake Victoria as Polynucleobacter victoriensis comb. nov.</title>
        <authorList>
            <person name="Hahn M.W."/>
        </authorList>
    </citation>
    <scope>NUCLEOTIDE SEQUENCE [LARGE SCALE GENOMIC DNA]</scope>
    <source>
        <strain evidence="2 3">MWH-MoIso2</strain>
    </source>
</reference>
<dbReference type="GO" id="GO:0050566">
    <property type="term" value="F:asparaginyl-tRNA synthase (glutamine-hydrolyzing) activity"/>
    <property type="evidence" value="ECO:0007669"/>
    <property type="project" value="RHEA"/>
</dbReference>
<dbReference type="EC" id="6.3.5.-" evidence="1"/>
<gene>
    <name evidence="1" type="primary">gatC</name>
    <name evidence="2" type="ORF">AOC33_01905</name>
</gene>
<keyword evidence="2" id="KW-0808">Transferase</keyword>
<comment type="catalytic activity">
    <reaction evidence="1">
        <text>L-aspartyl-tRNA(Asn) + L-glutamine + ATP + H2O = L-asparaginyl-tRNA(Asn) + L-glutamate + ADP + phosphate + 2 H(+)</text>
        <dbReference type="Rhea" id="RHEA:14513"/>
        <dbReference type="Rhea" id="RHEA-COMP:9674"/>
        <dbReference type="Rhea" id="RHEA-COMP:9677"/>
        <dbReference type="ChEBI" id="CHEBI:15377"/>
        <dbReference type="ChEBI" id="CHEBI:15378"/>
        <dbReference type="ChEBI" id="CHEBI:29985"/>
        <dbReference type="ChEBI" id="CHEBI:30616"/>
        <dbReference type="ChEBI" id="CHEBI:43474"/>
        <dbReference type="ChEBI" id="CHEBI:58359"/>
        <dbReference type="ChEBI" id="CHEBI:78515"/>
        <dbReference type="ChEBI" id="CHEBI:78516"/>
        <dbReference type="ChEBI" id="CHEBI:456216"/>
    </reaction>
</comment>
<dbReference type="GO" id="GO:0070681">
    <property type="term" value="P:glutaminyl-tRNAGln biosynthesis via transamidation"/>
    <property type="evidence" value="ECO:0007669"/>
    <property type="project" value="TreeGrafter"/>
</dbReference>
<name>A0A229FV38_9BURK</name>
<comment type="catalytic activity">
    <reaction evidence="1">
        <text>L-glutamyl-tRNA(Gln) + L-glutamine + ATP + H2O = L-glutaminyl-tRNA(Gln) + L-glutamate + ADP + phosphate + H(+)</text>
        <dbReference type="Rhea" id="RHEA:17521"/>
        <dbReference type="Rhea" id="RHEA-COMP:9681"/>
        <dbReference type="Rhea" id="RHEA-COMP:9684"/>
        <dbReference type="ChEBI" id="CHEBI:15377"/>
        <dbReference type="ChEBI" id="CHEBI:15378"/>
        <dbReference type="ChEBI" id="CHEBI:29985"/>
        <dbReference type="ChEBI" id="CHEBI:30616"/>
        <dbReference type="ChEBI" id="CHEBI:43474"/>
        <dbReference type="ChEBI" id="CHEBI:58359"/>
        <dbReference type="ChEBI" id="CHEBI:78520"/>
        <dbReference type="ChEBI" id="CHEBI:78521"/>
        <dbReference type="ChEBI" id="CHEBI:456216"/>
    </reaction>
</comment>
<dbReference type="NCBIfam" id="TIGR00135">
    <property type="entry name" value="gatC"/>
    <property type="match status" value="1"/>
</dbReference>
<dbReference type="Pfam" id="PF02686">
    <property type="entry name" value="GatC"/>
    <property type="match status" value="1"/>
</dbReference>
<dbReference type="GO" id="GO:0006412">
    <property type="term" value="P:translation"/>
    <property type="evidence" value="ECO:0007669"/>
    <property type="project" value="UniProtKB-UniRule"/>
</dbReference>